<dbReference type="InterPro" id="IPR035985">
    <property type="entry name" value="Ubiquitin-activating_enz"/>
</dbReference>
<dbReference type="AlphaFoldDB" id="A0A376CRZ0"/>
<dbReference type="SUPFAM" id="SSF69572">
    <property type="entry name" value="Activating enzymes of the ubiquitin-like proteins"/>
    <property type="match status" value="1"/>
</dbReference>
<name>A0A376CRZ0_9CORY</name>
<dbReference type="GO" id="GO:0008641">
    <property type="term" value="F:ubiquitin-like modifier activating enzyme activity"/>
    <property type="evidence" value="ECO:0007669"/>
    <property type="project" value="InterPro"/>
</dbReference>
<dbReference type="PANTHER" id="PTHR10953">
    <property type="entry name" value="UBIQUITIN-ACTIVATING ENZYME E1"/>
    <property type="match status" value="1"/>
</dbReference>
<dbReference type="RefSeq" id="WP_239121737.1">
    <property type="nucleotide sequence ID" value="NZ_CP069533.1"/>
</dbReference>
<evidence type="ECO:0000313" key="2">
    <source>
        <dbReference type="EMBL" id="STC73649.1"/>
    </source>
</evidence>
<dbReference type="CDD" id="cd00757">
    <property type="entry name" value="ThiF_MoeB_HesA_family"/>
    <property type="match status" value="1"/>
</dbReference>
<dbReference type="GO" id="GO:0004792">
    <property type="term" value="F:thiosulfate-cyanide sulfurtransferase activity"/>
    <property type="evidence" value="ECO:0007669"/>
    <property type="project" value="TreeGrafter"/>
</dbReference>
<dbReference type="Gene3D" id="3.40.250.10">
    <property type="entry name" value="Rhodanese-like domain"/>
    <property type="match status" value="1"/>
</dbReference>
<organism evidence="2 3">
    <name type="scientific">Corynebacterium minutissimum</name>
    <dbReference type="NCBI Taxonomy" id="38301"/>
    <lineage>
        <taxon>Bacteria</taxon>
        <taxon>Bacillati</taxon>
        <taxon>Actinomycetota</taxon>
        <taxon>Actinomycetes</taxon>
        <taxon>Mycobacteriales</taxon>
        <taxon>Corynebacteriaceae</taxon>
        <taxon>Corynebacterium</taxon>
    </lineage>
</organism>
<dbReference type="PROSITE" id="PS50206">
    <property type="entry name" value="RHODANESE_3"/>
    <property type="match status" value="1"/>
</dbReference>
<dbReference type="Proteomes" id="UP000254287">
    <property type="component" value="Unassembled WGS sequence"/>
</dbReference>
<protein>
    <submittedName>
        <fullName evidence="2">Molybdopterin biosynthesis protein MoeB</fullName>
    </submittedName>
</protein>
<sequence>MSSRYARQETLWGTSTQQRLRASTVAVIGAGGLGSPALLYLAGAGVGRILLFDDDLVSLSNLHRQVIHSTATVGQPKTESAAAALNALNPECTVEQFSRLTPDTALAQLRGADLIIDGTDNFYSRHLASWAAHELGIPHVWASLLGYDAQLTVFHSGHGPVYEDLFPTDPQVPSCSQAGVMGPVVGVAGSALAVEALKLLTGIGTPLIGTLGYYDSLAGTWEYIPVRAGGATPARPDNPTDVREIPEDATLIDVRTAPERATSLIPGSQHLPLDEILAGHNPPLNSEDLAVLYCASGLRSAQAVEALRARGFSNVYSLRGGIDAWQEHISELETEAAAAHRGDLETISLEELEAECGVED</sequence>
<dbReference type="GO" id="GO:0008146">
    <property type="term" value="F:sulfotransferase activity"/>
    <property type="evidence" value="ECO:0007669"/>
    <property type="project" value="TreeGrafter"/>
</dbReference>
<dbReference type="InterPro" id="IPR036873">
    <property type="entry name" value="Rhodanese-like_dom_sf"/>
</dbReference>
<dbReference type="Pfam" id="PF00899">
    <property type="entry name" value="ThiF"/>
    <property type="match status" value="1"/>
</dbReference>
<dbReference type="InterPro" id="IPR000594">
    <property type="entry name" value="ThiF_NAD_FAD-bd"/>
</dbReference>
<dbReference type="CDD" id="cd00158">
    <property type="entry name" value="RHOD"/>
    <property type="match status" value="1"/>
</dbReference>
<evidence type="ECO:0000259" key="1">
    <source>
        <dbReference type="PROSITE" id="PS50206"/>
    </source>
</evidence>
<dbReference type="GO" id="GO:0016779">
    <property type="term" value="F:nucleotidyltransferase activity"/>
    <property type="evidence" value="ECO:0007669"/>
    <property type="project" value="TreeGrafter"/>
</dbReference>
<dbReference type="InterPro" id="IPR045886">
    <property type="entry name" value="ThiF/MoeB/HesA"/>
</dbReference>
<dbReference type="PROSITE" id="PS00065">
    <property type="entry name" value="D_2_HYDROXYACID_DH_1"/>
    <property type="match status" value="1"/>
</dbReference>
<dbReference type="EMBL" id="UFXP01000001">
    <property type="protein sequence ID" value="STC73649.1"/>
    <property type="molecule type" value="Genomic_DNA"/>
</dbReference>
<dbReference type="InterPro" id="IPR029752">
    <property type="entry name" value="D-isomer_DH_CS1"/>
</dbReference>
<evidence type="ECO:0000313" key="3">
    <source>
        <dbReference type="Proteomes" id="UP000254287"/>
    </source>
</evidence>
<feature type="domain" description="Rhodanese" evidence="1">
    <location>
        <begin position="245"/>
        <end position="334"/>
    </location>
</feature>
<dbReference type="SMART" id="SM00450">
    <property type="entry name" value="RHOD"/>
    <property type="match status" value="1"/>
</dbReference>
<dbReference type="Pfam" id="PF00581">
    <property type="entry name" value="Rhodanese"/>
    <property type="match status" value="1"/>
</dbReference>
<dbReference type="PANTHER" id="PTHR10953:SF102">
    <property type="entry name" value="ADENYLYLTRANSFERASE AND SULFURTRANSFERASE MOCS3"/>
    <property type="match status" value="1"/>
</dbReference>
<dbReference type="Gene3D" id="3.40.50.720">
    <property type="entry name" value="NAD(P)-binding Rossmann-like Domain"/>
    <property type="match status" value="1"/>
</dbReference>
<gene>
    <name evidence="2" type="primary">moeB</name>
    <name evidence="2" type="ORF">NCTC10289_00142</name>
</gene>
<dbReference type="InterPro" id="IPR001763">
    <property type="entry name" value="Rhodanese-like_dom"/>
</dbReference>
<dbReference type="GO" id="GO:0005829">
    <property type="term" value="C:cytosol"/>
    <property type="evidence" value="ECO:0007669"/>
    <property type="project" value="TreeGrafter"/>
</dbReference>
<reference evidence="2 3" key="1">
    <citation type="submission" date="2018-06" db="EMBL/GenBank/DDBJ databases">
        <authorList>
            <consortium name="Pathogen Informatics"/>
            <person name="Doyle S."/>
        </authorList>
    </citation>
    <scope>NUCLEOTIDE SEQUENCE [LARGE SCALE GENOMIC DNA]</scope>
    <source>
        <strain evidence="2 3">NCTC10289</strain>
    </source>
</reference>
<accession>A0A376CRZ0</accession>
<proteinExistence type="predicted"/>